<protein>
    <submittedName>
        <fullName evidence="4">Uncharacterized protein</fullName>
    </submittedName>
</protein>
<dbReference type="GO" id="GO:0051286">
    <property type="term" value="C:cell tip"/>
    <property type="evidence" value="ECO:0007669"/>
    <property type="project" value="TreeGrafter"/>
</dbReference>
<proteinExistence type="predicted"/>
<feature type="non-terminal residue" evidence="4">
    <location>
        <position position="1"/>
    </location>
</feature>
<dbReference type="GO" id="GO:0032153">
    <property type="term" value="C:cell division site"/>
    <property type="evidence" value="ECO:0007669"/>
    <property type="project" value="TreeGrafter"/>
</dbReference>
<dbReference type="SMART" id="SM00320">
    <property type="entry name" value="WD40"/>
    <property type="match status" value="5"/>
</dbReference>
<dbReference type="STRING" id="286115.A0A507D1P1"/>
<dbReference type="PANTHER" id="PTHR14107:SF16">
    <property type="entry name" value="AT02583P"/>
    <property type="match status" value="1"/>
</dbReference>
<evidence type="ECO:0000313" key="5">
    <source>
        <dbReference type="Proteomes" id="UP000317494"/>
    </source>
</evidence>
<dbReference type="VEuPathDB" id="FungiDB:SeMB42_g04028"/>
<gene>
    <name evidence="4" type="ORF">SeMB42_g04028</name>
</gene>
<dbReference type="Pfam" id="PF00400">
    <property type="entry name" value="WD40"/>
    <property type="match status" value="4"/>
</dbReference>
<dbReference type="InterPro" id="IPR001680">
    <property type="entry name" value="WD40_rpt"/>
</dbReference>
<dbReference type="Proteomes" id="UP000317494">
    <property type="component" value="Unassembled WGS sequence"/>
</dbReference>
<reference evidence="4 5" key="1">
    <citation type="journal article" date="2019" name="Sci. Rep.">
        <title>Comparative genomics of chytrid fungi reveal insights into the obligate biotrophic and pathogenic lifestyle of Synchytrium endobioticum.</title>
        <authorList>
            <person name="van de Vossenberg B.T.L.H."/>
            <person name="Warris S."/>
            <person name="Nguyen H.D.T."/>
            <person name="van Gent-Pelzer M.P.E."/>
            <person name="Joly D.L."/>
            <person name="van de Geest H.C."/>
            <person name="Bonants P.J.M."/>
            <person name="Smith D.S."/>
            <person name="Levesque C.A."/>
            <person name="van der Lee T.A.J."/>
        </authorList>
    </citation>
    <scope>NUCLEOTIDE SEQUENCE [LARGE SCALE GENOMIC DNA]</scope>
    <source>
        <strain evidence="4 5">MB42</strain>
    </source>
</reference>
<dbReference type="PANTHER" id="PTHR14107">
    <property type="entry name" value="WD REPEAT PROTEIN"/>
    <property type="match status" value="1"/>
</dbReference>
<dbReference type="GO" id="GO:0045013">
    <property type="term" value="P:carbon catabolite repression of transcription"/>
    <property type="evidence" value="ECO:0007669"/>
    <property type="project" value="TreeGrafter"/>
</dbReference>
<keyword evidence="2" id="KW-0677">Repeat</keyword>
<evidence type="ECO:0000256" key="2">
    <source>
        <dbReference type="ARBA" id="ARBA00022737"/>
    </source>
</evidence>
<feature type="repeat" description="WD" evidence="3">
    <location>
        <begin position="383"/>
        <end position="417"/>
    </location>
</feature>
<organism evidence="4 5">
    <name type="scientific">Synchytrium endobioticum</name>
    <dbReference type="NCBI Taxonomy" id="286115"/>
    <lineage>
        <taxon>Eukaryota</taxon>
        <taxon>Fungi</taxon>
        <taxon>Fungi incertae sedis</taxon>
        <taxon>Chytridiomycota</taxon>
        <taxon>Chytridiomycota incertae sedis</taxon>
        <taxon>Chytridiomycetes</taxon>
        <taxon>Synchytriales</taxon>
        <taxon>Synchytriaceae</taxon>
        <taxon>Synchytrium</taxon>
    </lineage>
</organism>
<keyword evidence="5" id="KW-1185">Reference proteome</keyword>
<evidence type="ECO:0000313" key="4">
    <source>
        <dbReference type="EMBL" id="TPX45366.1"/>
    </source>
</evidence>
<dbReference type="PROSITE" id="PS50082">
    <property type="entry name" value="WD_REPEATS_2"/>
    <property type="match status" value="2"/>
</dbReference>
<dbReference type="Gene3D" id="2.130.10.10">
    <property type="entry name" value="YVTN repeat-like/Quinoprotein amine dehydrogenase"/>
    <property type="match status" value="1"/>
</dbReference>
<dbReference type="InterPro" id="IPR015943">
    <property type="entry name" value="WD40/YVTN_repeat-like_dom_sf"/>
</dbReference>
<evidence type="ECO:0000256" key="3">
    <source>
        <dbReference type="PROSITE-ProRule" id="PRU00221"/>
    </source>
</evidence>
<dbReference type="AlphaFoldDB" id="A0A507D1P1"/>
<comment type="caution">
    <text evidence="4">The sequence shown here is derived from an EMBL/GenBank/DDBJ whole genome shotgun (WGS) entry which is preliminary data.</text>
</comment>
<name>A0A507D1P1_9FUNG</name>
<dbReference type="EMBL" id="QEAN01000155">
    <property type="protein sequence ID" value="TPX45366.1"/>
    <property type="molecule type" value="Genomic_DNA"/>
</dbReference>
<dbReference type="GO" id="GO:0005634">
    <property type="term" value="C:nucleus"/>
    <property type="evidence" value="ECO:0007669"/>
    <property type="project" value="TreeGrafter"/>
</dbReference>
<keyword evidence="1 3" id="KW-0853">WD repeat</keyword>
<dbReference type="InterPro" id="IPR036322">
    <property type="entry name" value="WD40_repeat_dom_sf"/>
</dbReference>
<dbReference type="SUPFAM" id="SSF50978">
    <property type="entry name" value="WD40 repeat-like"/>
    <property type="match status" value="1"/>
</dbReference>
<sequence>RHGQPAVANAARIGRQYTRQPSSLQIAQHPILSAQPYRLQPVLFMNAASVSLVSSGIPTLTGAGTATTTSDKNALRDFASVEGVYTLRDEFHDKELSASAYVGTYVSFVTVKSSEHHTPQLGHALEQPTEVPARSVYVEVPISGDGTPSDKGSFAFFRQTKLKKTAKAPSKPGSVFVAKIVAHEQLARALANRGVETTYMFYNVGRAFVWQEYLRHPPDALSKIFFKDAFVTCHDINMLTRDTMDVVIGFNTGDVMWYSPISGKYARLNRSGAISKEAVTCIKWVPGAETLFITGYEDGSVVVYDKDKEDQAFSMTVDQTDTGFYVSKPPKTHKYNPLAFWQVGKKPITALSFSPDLQHVAIVSMDGCLRVIDYEAERLYDTYKSYFGGLTSVAWSPDGKFILTGGQDDLVTIWQFRGRIVARCQGHQSWVSAVAFDPYRCTDRSYRFASVGDDGRICLWDFSVSSLHRPRGVTMRRSRVDSDRRVEVFHHAPPRREVSMLEPSMVKVIHNEPICALIFREDAIVTTDKAGYVKIWTRPPPTEPYFQT</sequence>
<feature type="repeat" description="WD" evidence="3">
    <location>
        <begin position="424"/>
        <end position="463"/>
    </location>
</feature>
<dbReference type="PROSITE" id="PS50294">
    <property type="entry name" value="WD_REPEATS_REGION"/>
    <property type="match status" value="1"/>
</dbReference>
<accession>A0A507D1P1</accession>
<dbReference type="InterPro" id="IPR051362">
    <property type="entry name" value="WD_repeat_creC_regulators"/>
</dbReference>
<evidence type="ECO:0000256" key="1">
    <source>
        <dbReference type="ARBA" id="ARBA00022574"/>
    </source>
</evidence>